<proteinExistence type="predicted"/>
<gene>
    <name evidence="2" type="ORF">UFOPK3376_03046</name>
</gene>
<accession>A0A6J7FF08</accession>
<protein>
    <submittedName>
        <fullName evidence="2">Unannotated protein</fullName>
    </submittedName>
</protein>
<dbReference type="NCBIfam" id="NF041390">
    <property type="entry name" value="TadE_Rv3655c"/>
    <property type="match status" value="1"/>
</dbReference>
<name>A0A6J7FF08_9ZZZZ</name>
<dbReference type="InterPro" id="IPR012495">
    <property type="entry name" value="TadE-like_dom"/>
</dbReference>
<dbReference type="EMBL" id="CAFBLP010000130">
    <property type="protein sequence ID" value="CAB4894016.1"/>
    <property type="molecule type" value="Genomic_DNA"/>
</dbReference>
<organism evidence="2">
    <name type="scientific">freshwater metagenome</name>
    <dbReference type="NCBI Taxonomy" id="449393"/>
    <lineage>
        <taxon>unclassified sequences</taxon>
        <taxon>metagenomes</taxon>
        <taxon>ecological metagenomes</taxon>
    </lineage>
</organism>
<evidence type="ECO:0000259" key="1">
    <source>
        <dbReference type="Pfam" id="PF07811"/>
    </source>
</evidence>
<dbReference type="Pfam" id="PF07811">
    <property type="entry name" value="TadE"/>
    <property type="match status" value="1"/>
</dbReference>
<evidence type="ECO:0000313" key="2">
    <source>
        <dbReference type="EMBL" id="CAB4894016.1"/>
    </source>
</evidence>
<dbReference type="AlphaFoldDB" id="A0A6J7FF08"/>
<feature type="domain" description="TadE-like" evidence="1">
    <location>
        <begin position="2"/>
        <end position="39"/>
    </location>
</feature>
<dbReference type="InterPro" id="IPR049790">
    <property type="entry name" value="Rv3655c/TadE"/>
</dbReference>
<sequence>MELALAMPLLCLLLLGVVEIAVVVRDQLVAIEAARTGVRAAAVSADPASAATAAVQRAIGQPASVSTSISDGYVTVTVVITNHTDVPLIGLLMPDVELRGDATMILEPP</sequence>
<reference evidence="2" key="1">
    <citation type="submission" date="2020-05" db="EMBL/GenBank/DDBJ databases">
        <authorList>
            <person name="Chiriac C."/>
            <person name="Salcher M."/>
            <person name="Ghai R."/>
            <person name="Kavagutti S V."/>
        </authorList>
    </citation>
    <scope>NUCLEOTIDE SEQUENCE</scope>
</reference>